<dbReference type="AlphaFoldDB" id="A0A8H6I6A3"/>
<gene>
    <name evidence="2" type="ORF">DFP72DRAFT_189278</name>
</gene>
<name>A0A8H6I6A3_9AGAR</name>
<evidence type="ECO:0000313" key="3">
    <source>
        <dbReference type="Proteomes" id="UP000521943"/>
    </source>
</evidence>
<dbReference type="Gene3D" id="3.80.10.10">
    <property type="entry name" value="Ribonuclease Inhibitor"/>
    <property type="match status" value="1"/>
</dbReference>
<dbReference type="InterPro" id="IPR032675">
    <property type="entry name" value="LRR_dom_sf"/>
</dbReference>
<proteinExistence type="predicted"/>
<dbReference type="Proteomes" id="UP000521943">
    <property type="component" value="Unassembled WGS sequence"/>
</dbReference>
<keyword evidence="1" id="KW-0175">Coiled coil</keyword>
<evidence type="ECO:0000313" key="2">
    <source>
        <dbReference type="EMBL" id="KAF6758243.1"/>
    </source>
</evidence>
<accession>A0A8H6I6A3</accession>
<comment type="caution">
    <text evidence="2">The sequence shown here is derived from an EMBL/GenBank/DDBJ whole genome shotgun (WGS) entry which is preliminary data.</text>
</comment>
<organism evidence="2 3">
    <name type="scientific">Ephemerocybe angulata</name>
    <dbReference type="NCBI Taxonomy" id="980116"/>
    <lineage>
        <taxon>Eukaryota</taxon>
        <taxon>Fungi</taxon>
        <taxon>Dikarya</taxon>
        <taxon>Basidiomycota</taxon>
        <taxon>Agaricomycotina</taxon>
        <taxon>Agaricomycetes</taxon>
        <taxon>Agaricomycetidae</taxon>
        <taxon>Agaricales</taxon>
        <taxon>Agaricineae</taxon>
        <taxon>Psathyrellaceae</taxon>
        <taxon>Ephemerocybe</taxon>
    </lineage>
</organism>
<dbReference type="EMBL" id="JACGCI010000019">
    <property type="protein sequence ID" value="KAF6758243.1"/>
    <property type="molecule type" value="Genomic_DNA"/>
</dbReference>
<evidence type="ECO:0000256" key="1">
    <source>
        <dbReference type="SAM" id="Coils"/>
    </source>
</evidence>
<keyword evidence="3" id="KW-1185">Reference proteome</keyword>
<sequence>MDNSPEQLDNEKAELEREQAKLEEQLVGVNRKLIEARRKLGQIHNSRISGSSVLPAEVLAIIFETLHQSQNPKPIRKHAEENITPRIRSAQQWGSPEHWKLPTTNVGHWAEVVLSHVCRKWRVIALQTPSLWGVFSTSQDAAWNAGIISETKRLRAYLWRSGKHDLKLYFRFRRVAQPPTEADGTFWRLVKGLLNLALGHIERWKHFTLFAPRQDSGVWDVALTLRRAMARLRAPKLERLIVMLSPSTLAMGQLNIEGGGWDAQVLLGDGGQSLADPCPSLKHLKLDRVSLVGLRPPLRHITELILDYGVTPIDANPSFLIDWSVLITEVLRLPNLEAFSLCDELMQLDTYPGEGAHWAEYGVDMPKLKHLRLTKLGNALWDASQAYSSLHFLIRYITAPQLETLTLYGFNMLSAPWGLGPRDWLEPSYVFPSLHSLSLVEFRVMNHPRTCAVVRRTSNARTLLLSYGSHPPRSFDSVISMLLQDEPWTNGQVPVYELWPAAQDITFDFRIFPDPQGKLTWGGSDGG</sequence>
<feature type="coiled-coil region" evidence="1">
    <location>
        <begin position="1"/>
        <end position="39"/>
    </location>
</feature>
<evidence type="ECO:0008006" key="4">
    <source>
        <dbReference type="Google" id="ProtNLM"/>
    </source>
</evidence>
<protein>
    <recommendedName>
        <fullName evidence="4">F-box domain-containing protein</fullName>
    </recommendedName>
</protein>
<reference evidence="2 3" key="1">
    <citation type="submission" date="2020-07" db="EMBL/GenBank/DDBJ databases">
        <title>Comparative genomics of pyrophilous fungi reveals a link between fire events and developmental genes.</title>
        <authorList>
            <consortium name="DOE Joint Genome Institute"/>
            <person name="Steindorff A.S."/>
            <person name="Carver A."/>
            <person name="Calhoun S."/>
            <person name="Stillman K."/>
            <person name="Liu H."/>
            <person name="Lipzen A."/>
            <person name="Pangilinan J."/>
            <person name="Labutti K."/>
            <person name="Bruns T.D."/>
            <person name="Grigoriev I.V."/>
        </authorList>
    </citation>
    <scope>NUCLEOTIDE SEQUENCE [LARGE SCALE GENOMIC DNA]</scope>
    <source>
        <strain evidence="2 3">CBS 144469</strain>
    </source>
</reference>
<dbReference type="OrthoDB" id="3203373at2759"/>